<gene>
    <name evidence="6" type="primary">rpsH</name>
    <name evidence="6" type="ORF">COY87_02760</name>
</gene>
<dbReference type="InterPro" id="IPR000630">
    <property type="entry name" value="Ribosomal_uS8"/>
</dbReference>
<dbReference type="GO" id="GO:0005840">
    <property type="term" value="C:ribosome"/>
    <property type="evidence" value="ECO:0007669"/>
    <property type="project" value="UniProtKB-KW"/>
</dbReference>
<name>A0A2M7QJA0_9BACT</name>
<evidence type="ECO:0000313" key="6">
    <source>
        <dbReference type="EMBL" id="PIY72098.1"/>
    </source>
</evidence>
<evidence type="ECO:0000256" key="1">
    <source>
        <dbReference type="ARBA" id="ARBA00006471"/>
    </source>
</evidence>
<organism evidence="6 7">
    <name type="scientific">Candidatus Roizmanbacteria bacterium CG_4_10_14_0_8_um_filter_33_9</name>
    <dbReference type="NCBI Taxonomy" id="1974826"/>
    <lineage>
        <taxon>Bacteria</taxon>
        <taxon>Candidatus Roizmaniibacteriota</taxon>
    </lineage>
</organism>
<keyword evidence="2 6" id="KW-0689">Ribosomal protein</keyword>
<dbReference type="GO" id="GO:0003735">
    <property type="term" value="F:structural constituent of ribosome"/>
    <property type="evidence" value="ECO:0007669"/>
    <property type="project" value="InterPro"/>
</dbReference>
<dbReference type="EMBL" id="PFLI01000094">
    <property type="protein sequence ID" value="PIY72098.1"/>
    <property type="molecule type" value="Genomic_DNA"/>
</dbReference>
<evidence type="ECO:0000256" key="4">
    <source>
        <dbReference type="ARBA" id="ARBA00035258"/>
    </source>
</evidence>
<dbReference type="PANTHER" id="PTHR11758">
    <property type="entry name" value="40S RIBOSOMAL PROTEIN S15A"/>
    <property type="match status" value="1"/>
</dbReference>
<dbReference type="Pfam" id="PF00410">
    <property type="entry name" value="Ribosomal_S8"/>
    <property type="match status" value="1"/>
</dbReference>
<reference evidence="7" key="1">
    <citation type="submission" date="2017-09" db="EMBL/GenBank/DDBJ databases">
        <title>Depth-based differentiation of microbial function through sediment-hosted aquifers and enrichment of novel symbionts in the deep terrestrial subsurface.</title>
        <authorList>
            <person name="Probst A.J."/>
            <person name="Ladd B."/>
            <person name="Jarett J.K."/>
            <person name="Geller-Mcgrath D.E."/>
            <person name="Sieber C.M.K."/>
            <person name="Emerson J.B."/>
            <person name="Anantharaman K."/>
            <person name="Thomas B.C."/>
            <person name="Malmstrom R."/>
            <person name="Stieglmeier M."/>
            <person name="Klingl A."/>
            <person name="Woyke T."/>
            <person name="Ryan C.M."/>
            <person name="Banfield J.F."/>
        </authorList>
    </citation>
    <scope>NUCLEOTIDE SEQUENCE [LARGE SCALE GENOMIC DNA]</scope>
</reference>
<sequence length="127" mass="14354">MNPIVDIIIRIKNAYLTRNESVVSPYSKYRVSVLEKLKKLGYISDFSVSGDVKKTIYIQLKYTDGVPALTDVKIYSTSGNREYISYKDVKSVMSGMGYSIISTSHGILTNRELKKMKLGGELLFAIW</sequence>
<evidence type="ECO:0000256" key="2">
    <source>
        <dbReference type="ARBA" id="ARBA00022980"/>
    </source>
</evidence>
<dbReference type="Gene3D" id="3.30.1370.30">
    <property type="match status" value="1"/>
</dbReference>
<dbReference type="Proteomes" id="UP000229401">
    <property type="component" value="Unassembled WGS sequence"/>
</dbReference>
<accession>A0A2M7QJA0</accession>
<dbReference type="GO" id="GO:1990904">
    <property type="term" value="C:ribonucleoprotein complex"/>
    <property type="evidence" value="ECO:0007669"/>
    <property type="project" value="UniProtKB-KW"/>
</dbReference>
<evidence type="ECO:0000256" key="3">
    <source>
        <dbReference type="ARBA" id="ARBA00023274"/>
    </source>
</evidence>
<dbReference type="GO" id="GO:0006412">
    <property type="term" value="P:translation"/>
    <property type="evidence" value="ECO:0007669"/>
    <property type="project" value="InterPro"/>
</dbReference>
<dbReference type="InterPro" id="IPR035987">
    <property type="entry name" value="Ribosomal_uS8_sf"/>
</dbReference>
<dbReference type="GO" id="GO:0005737">
    <property type="term" value="C:cytoplasm"/>
    <property type="evidence" value="ECO:0007669"/>
    <property type="project" value="UniProtKB-ARBA"/>
</dbReference>
<proteinExistence type="inferred from homology"/>
<comment type="similarity">
    <text evidence="1">Belongs to the universal ribosomal protein uS8 family.</text>
</comment>
<protein>
    <recommendedName>
        <fullName evidence="4">Small ribosomal subunit protein uS8</fullName>
    </recommendedName>
    <alternativeName>
        <fullName evidence="5">30S ribosomal protein S8</fullName>
    </alternativeName>
</protein>
<dbReference type="SUPFAM" id="SSF56047">
    <property type="entry name" value="Ribosomal protein S8"/>
    <property type="match status" value="1"/>
</dbReference>
<dbReference type="AlphaFoldDB" id="A0A2M7QJA0"/>
<keyword evidence="3" id="KW-0687">Ribonucleoprotein</keyword>
<evidence type="ECO:0000256" key="5">
    <source>
        <dbReference type="ARBA" id="ARBA00035525"/>
    </source>
</evidence>
<evidence type="ECO:0000313" key="7">
    <source>
        <dbReference type="Proteomes" id="UP000229401"/>
    </source>
</evidence>
<dbReference type="FunFam" id="3.30.1490.10:FF:000001">
    <property type="entry name" value="30S ribosomal protein S8"/>
    <property type="match status" value="1"/>
</dbReference>
<dbReference type="Gene3D" id="3.30.1490.10">
    <property type="match status" value="1"/>
</dbReference>
<comment type="caution">
    <text evidence="6">The sequence shown here is derived from an EMBL/GenBank/DDBJ whole genome shotgun (WGS) entry which is preliminary data.</text>
</comment>